<dbReference type="STRING" id="748224.HMPREF9436_01058"/>
<dbReference type="EMBL" id="AECU01000084">
    <property type="protein sequence ID" value="EFQ07503.1"/>
    <property type="molecule type" value="Genomic_DNA"/>
</dbReference>
<dbReference type="Proteomes" id="UP000006028">
    <property type="component" value="Unassembled WGS sequence"/>
</dbReference>
<feature type="non-terminal residue" evidence="1">
    <location>
        <position position="96"/>
    </location>
</feature>
<protein>
    <submittedName>
        <fullName evidence="1">Uncharacterized protein</fullName>
    </submittedName>
</protein>
<evidence type="ECO:0000313" key="2">
    <source>
        <dbReference type="Proteomes" id="UP000006028"/>
    </source>
</evidence>
<dbReference type="AlphaFoldDB" id="E2ZHC0"/>
<gene>
    <name evidence="1" type="ORF">HMPREF9436_01058</name>
</gene>
<comment type="caution">
    <text evidence="1">The sequence shown here is derived from an EMBL/GenBank/DDBJ whole genome shotgun (WGS) entry which is preliminary data.</text>
</comment>
<sequence>MRCGPRAGLWAGSFSSECPGSGAPCVSTGAEPWVLQLKRPPPMAETGSCSWGRGQRDASECDAAAGCRNPLLFAEKAASTQPAVSGNFIRCYCRSV</sequence>
<organism evidence="1 2">
    <name type="scientific">Faecalibacterium cf. prausnitzii KLE1255</name>
    <dbReference type="NCBI Taxonomy" id="748224"/>
    <lineage>
        <taxon>Bacteria</taxon>
        <taxon>Bacillati</taxon>
        <taxon>Bacillota</taxon>
        <taxon>Clostridia</taxon>
        <taxon>Eubacteriales</taxon>
        <taxon>Oscillospiraceae</taxon>
        <taxon>Faecalibacterium</taxon>
    </lineage>
</organism>
<name>E2ZHC0_9FIRM</name>
<dbReference type="HOGENOM" id="CLU_2364506_0_0_9"/>
<accession>E2ZHC0</accession>
<reference evidence="1 2" key="1">
    <citation type="submission" date="2010-08" db="EMBL/GenBank/DDBJ databases">
        <authorList>
            <person name="Weinstock G."/>
            <person name="Sodergren E."/>
            <person name="Clifton S."/>
            <person name="Fulton L."/>
            <person name="Fulton B."/>
            <person name="Courtney L."/>
            <person name="Fronick C."/>
            <person name="Harrison M."/>
            <person name="Strong C."/>
            <person name="Farmer C."/>
            <person name="Delahaunty K."/>
            <person name="Markovic C."/>
            <person name="Hall O."/>
            <person name="Minx P."/>
            <person name="Tomlinson C."/>
            <person name="Mitreva M."/>
            <person name="Hou S."/>
            <person name="Chen J."/>
            <person name="Wollam A."/>
            <person name="Pepin K.H."/>
            <person name="Johnson M."/>
            <person name="Bhonagiri V."/>
            <person name="Zhang X."/>
            <person name="Suruliraj S."/>
            <person name="Warren W."/>
            <person name="Chinwalla A."/>
            <person name="Mardis E.R."/>
            <person name="Wilson R.K."/>
        </authorList>
    </citation>
    <scope>NUCLEOTIDE SEQUENCE [LARGE SCALE GENOMIC DNA]</scope>
    <source>
        <strain evidence="1 2">KLE1255</strain>
    </source>
</reference>
<evidence type="ECO:0000313" key="1">
    <source>
        <dbReference type="EMBL" id="EFQ07503.1"/>
    </source>
</evidence>
<proteinExistence type="predicted"/>